<dbReference type="KEGG" id="cyt:cce_2875"/>
<dbReference type="Proteomes" id="UP000001203">
    <property type="component" value="Chromosome circular"/>
</dbReference>
<reference evidence="2 3" key="1">
    <citation type="journal article" date="2008" name="Proc. Natl. Acad. Sci. U.S.A.">
        <title>The genome of Cyanothece 51142, a unicellular diazotrophic cyanobacterium important in the marine nitrogen cycle.</title>
        <authorList>
            <person name="Welsh E.A."/>
            <person name="Liberton M."/>
            <person name="Stoeckel J."/>
            <person name="Loh T."/>
            <person name="Elvitigala T."/>
            <person name="Wang C."/>
            <person name="Wollam A."/>
            <person name="Fulton R.S."/>
            <person name="Clifton S.W."/>
            <person name="Jacobs J.M."/>
            <person name="Aurora R."/>
            <person name="Ghosh B.K."/>
            <person name="Sherman L.A."/>
            <person name="Smith R.D."/>
            <person name="Wilson R.K."/>
            <person name="Pakrasi H.B."/>
        </authorList>
    </citation>
    <scope>NUCLEOTIDE SEQUENCE [LARGE SCALE GENOMIC DNA]</scope>
    <source>
        <strain evidence="3">ATCC 51142 / BH68</strain>
    </source>
</reference>
<evidence type="ECO:0000313" key="3">
    <source>
        <dbReference type="Proteomes" id="UP000001203"/>
    </source>
</evidence>
<feature type="region of interest" description="Disordered" evidence="1">
    <location>
        <begin position="1"/>
        <end position="96"/>
    </location>
</feature>
<dbReference type="AlphaFoldDB" id="B1WV26"/>
<dbReference type="HOGENOM" id="CLU_512608_0_0_3"/>
<dbReference type="eggNOG" id="ENOG50321W5">
    <property type="taxonomic scope" value="Bacteria"/>
</dbReference>
<protein>
    <submittedName>
        <fullName evidence="2">Uncharacterized protein</fullName>
    </submittedName>
</protein>
<keyword evidence="3" id="KW-1185">Reference proteome</keyword>
<gene>
    <name evidence="2" type="ordered locus">cce_2875</name>
</gene>
<proteinExistence type="predicted"/>
<name>B1WV26_CROS5</name>
<dbReference type="STRING" id="43989.cce_2875"/>
<organism evidence="2 3">
    <name type="scientific">Crocosphaera subtropica (strain ATCC 51142 / BH68)</name>
    <name type="common">Cyanothece sp. (strain ATCC 51142)</name>
    <dbReference type="NCBI Taxonomy" id="43989"/>
    <lineage>
        <taxon>Bacteria</taxon>
        <taxon>Bacillati</taxon>
        <taxon>Cyanobacteriota</taxon>
        <taxon>Cyanophyceae</taxon>
        <taxon>Oscillatoriophycideae</taxon>
        <taxon>Chroococcales</taxon>
        <taxon>Aphanothecaceae</taxon>
        <taxon>Crocosphaera</taxon>
        <taxon>Crocosphaera subtropica</taxon>
    </lineage>
</organism>
<accession>B1WV26</accession>
<dbReference type="RefSeq" id="WP_012362003.1">
    <property type="nucleotide sequence ID" value="NC_010546.1"/>
</dbReference>
<dbReference type="OrthoDB" id="1426398at2"/>
<evidence type="ECO:0000313" key="2">
    <source>
        <dbReference type="EMBL" id="ACB52223.1"/>
    </source>
</evidence>
<evidence type="ECO:0000256" key="1">
    <source>
        <dbReference type="SAM" id="MobiDB-lite"/>
    </source>
</evidence>
<dbReference type="EMBL" id="CP000806">
    <property type="protein sequence ID" value="ACB52223.1"/>
    <property type="molecule type" value="Genomic_DNA"/>
</dbReference>
<sequence>MTPSTSKGFSGQGKGNNQGKGKFFDITASEEDSRDSHQDSESEDGMGGPPVGRGPSSDHGSEKSQKPDNIGGPPVGRGPSSDHGGEESEEPAGNNLSFPVIWGDGVDIFGNSGSGLVSYSYSMADTVEPWYLSVSETDQDVVESPGPFALLDSPNLEIGTVSQSLPSPEPGQLVYQAGPQQTPGLKWQAENYYGLWDGGVDVIDVGDNLEAKAWNTRSVVRVEFQLFEALGDHVEEPDSMQGFKMVHLEEQGPEELWGAVTHPGGEPILAQMQYATVYTENARIAIQALNISRNDLVPQPNQPNLLEFNTTTGLWENNSSFNYIDETNLINAYEGGDESEASQASAELNVKGMTIFGYNFQVNKMVRDELIGDFELVDDDPNSMYYGQKYQDFRITFSISPKAYTELADHVTIKEEETTEITLLSDSEEGEDTGVNLQGGITGISGDDDLVYVDVRIYEGKGGGSRRPLDTGEIGDNAIASFADEIETDIYSGSNVMGVDSNINQQGDLALVPNTNESLENLLTVPDVAIA</sequence>